<dbReference type="PANTHER" id="PTHR21716:SF66">
    <property type="entry name" value="TRANSPORT PROTEIN SLL0063-RELATED"/>
    <property type="match status" value="1"/>
</dbReference>
<name>A0A3B7MCU0_9CYAN</name>
<sequence>MFNWLDRLENRRLLRLLLLFALGWIGVQLLHYFAYVLLIFLFSAILAFLLNYPVSWLKGYLPHGFAVTIVFLGTLALLLGLGITLGLAIIGQLQDLITNLPSQIDLWIDSLERMQQFLARWNLDINFQQLESELRNFALAGIQFGFGKLQSIFALFLSGIIVAVITFFMLLEGKRLWQYLLSFLPDPWRDRVPQALERNFLGFFSGRLLLSLFFGTATFIVLLVLRAPYALALGAIAGGLDLIPGIGSTMGIALVCLILLPKGIALSVQVLISCILLQQVEENILMPRVMRNSVNLNPVVLFFSLLVGATVAGIVGIFLAIPITGTIVSLLDLKALQASSEAVPKSSS</sequence>
<comment type="subcellular location">
    <subcellularLocation>
        <location evidence="1">Membrane</location>
        <topology evidence="1">Multi-pass membrane protein</topology>
    </subcellularLocation>
</comment>
<keyword evidence="8" id="KW-1185">Reference proteome</keyword>
<protein>
    <submittedName>
        <fullName evidence="7">AI-2E family transporter</fullName>
    </submittedName>
</protein>
<dbReference type="PANTHER" id="PTHR21716">
    <property type="entry name" value="TRANSMEMBRANE PROTEIN"/>
    <property type="match status" value="1"/>
</dbReference>
<evidence type="ECO:0000256" key="6">
    <source>
        <dbReference type="SAM" id="Phobius"/>
    </source>
</evidence>
<evidence type="ECO:0000256" key="4">
    <source>
        <dbReference type="ARBA" id="ARBA00022989"/>
    </source>
</evidence>
<evidence type="ECO:0000313" key="7">
    <source>
        <dbReference type="EMBL" id="AXY68449.1"/>
    </source>
</evidence>
<evidence type="ECO:0000313" key="8">
    <source>
        <dbReference type="Proteomes" id="UP000261812"/>
    </source>
</evidence>
<feature type="transmembrane region" description="Helical" evidence="6">
    <location>
        <begin position="298"/>
        <end position="323"/>
    </location>
</feature>
<keyword evidence="5 6" id="KW-0472">Membrane</keyword>
<feature type="transmembrane region" description="Helical" evidence="6">
    <location>
        <begin position="208"/>
        <end position="231"/>
    </location>
</feature>
<evidence type="ECO:0000256" key="2">
    <source>
        <dbReference type="ARBA" id="ARBA00009773"/>
    </source>
</evidence>
<keyword evidence="3 6" id="KW-0812">Transmembrane</keyword>
<dbReference type="RefSeq" id="WP_181495091.1">
    <property type="nucleotide sequence ID" value="NZ_CP032152.1"/>
</dbReference>
<evidence type="ECO:0000256" key="5">
    <source>
        <dbReference type="ARBA" id="ARBA00023136"/>
    </source>
</evidence>
<accession>A0A3B7MCU0</accession>
<evidence type="ECO:0000256" key="3">
    <source>
        <dbReference type="ARBA" id="ARBA00022692"/>
    </source>
</evidence>
<comment type="similarity">
    <text evidence="2">Belongs to the autoinducer-2 exporter (AI-2E) (TC 2.A.86) family.</text>
</comment>
<feature type="transmembrane region" description="Helical" evidence="6">
    <location>
        <begin position="33"/>
        <end position="52"/>
    </location>
</feature>
<feature type="transmembrane region" description="Helical" evidence="6">
    <location>
        <begin position="251"/>
        <end position="277"/>
    </location>
</feature>
<evidence type="ECO:0000256" key="1">
    <source>
        <dbReference type="ARBA" id="ARBA00004141"/>
    </source>
</evidence>
<dbReference type="AlphaFoldDB" id="A0A3B7MCU0"/>
<dbReference type="EMBL" id="CP032152">
    <property type="protein sequence ID" value="AXY68449.1"/>
    <property type="molecule type" value="Genomic_DNA"/>
</dbReference>
<dbReference type="Proteomes" id="UP000261812">
    <property type="component" value="Chromosome"/>
</dbReference>
<keyword evidence="4 6" id="KW-1133">Transmembrane helix</keyword>
<gene>
    <name evidence="7" type="ORF">D3A95_11365</name>
</gene>
<dbReference type="GO" id="GO:0055085">
    <property type="term" value="P:transmembrane transport"/>
    <property type="evidence" value="ECO:0007669"/>
    <property type="project" value="TreeGrafter"/>
</dbReference>
<dbReference type="Pfam" id="PF01594">
    <property type="entry name" value="AI-2E_transport"/>
    <property type="match status" value="1"/>
</dbReference>
<dbReference type="KEGG" id="tsq:D3A95_11365"/>
<dbReference type="GO" id="GO:0016020">
    <property type="term" value="C:membrane"/>
    <property type="evidence" value="ECO:0007669"/>
    <property type="project" value="UniProtKB-SubCell"/>
</dbReference>
<dbReference type="InterPro" id="IPR002549">
    <property type="entry name" value="AI-2E-like"/>
</dbReference>
<proteinExistence type="inferred from homology"/>
<feature type="transmembrane region" description="Helical" evidence="6">
    <location>
        <begin position="64"/>
        <end position="90"/>
    </location>
</feature>
<reference evidence="8" key="1">
    <citation type="submission" date="2018-09" db="EMBL/GenBank/DDBJ databases">
        <title>Complete genome sequence of thermophilic cyanobacteria strain Thermosynechococcus elongatus PKUAC-SCTE542.</title>
        <authorList>
            <person name="Liang Y."/>
            <person name="Tang J."/>
            <person name="Daroch M."/>
        </authorList>
    </citation>
    <scope>NUCLEOTIDE SEQUENCE [LARGE SCALE GENOMIC DNA]</scope>
    <source>
        <strain evidence="8">E542</strain>
    </source>
</reference>
<feature type="transmembrane region" description="Helical" evidence="6">
    <location>
        <begin position="12"/>
        <end position="27"/>
    </location>
</feature>
<organism evidence="7 8">
    <name type="scientific">Thermosynechococcus sichuanensis E542</name>
    <dbReference type="NCBI Taxonomy" id="2016101"/>
    <lineage>
        <taxon>Bacteria</taxon>
        <taxon>Bacillati</taxon>
        <taxon>Cyanobacteriota</taxon>
        <taxon>Cyanophyceae</taxon>
        <taxon>Acaryochloridales</taxon>
        <taxon>Thermosynechococcaceae</taxon>
        <taxon>Thermosynechococcus</taxon>
        <taxon>Thermosynechococcus sichuanensis</taxon>
    </lineage>
</organism>
<feature type="transmembrane region" description="Helical" evidence="6">
    <location>
        <begin position="152"/>
        <end position="171"/>
    </location>
</feature>